<proteinExistence type="inferred from homology"/>
<dbReference type="EMBL" id="JACJIA010000007">
    <property type="protein sequence ID" value="MBA8953818.1"/>
    <property type="molecule type" value="Genomic_DNA"/>
</dbReference>
<dbReference type="GO" id="GO:0042158">
    <property type="term" value="P:lipoprotein biosynthetic process"/>
    <property type="evidence" value="ECO:0007669"/>
    <property type="project" value="UniProtKB-UniRule"/>
</dbReference>
<keyword evidence="5 7" id="KW-1133">Transmembrane helix</keyword>
<evidence type="ECO:0000256" key="7">
    <source>
        <dbReference type="HAMAP-Rule" id="MF_01147"/>
    </source>
</evidence>
<feature type="transmembrane region" description="Helical" evidence="7">
    <location>
        <begin position="185"/>
        <end position="202"/>
    </location>
</feature>
<feature type="transmembrane region" description="Helical" evidence="7">
    <location>
        <begin position="214"/>
        <end position="232"/>
    </location>
</feature>
<feature type="compositionally biased region" description="Low complexity" evidence="8">
    <location>
        <begin position="471"/>
        <end position="480"/>
    </location>
</feature>
<dbReference type="Pfam" id="PF01790">
    <property type="entry name" value="LGT"/>
    <property type="match status" value="1"/>
</dbReference>
<feature type="compositionally biased region" description="Low complexity" evidence="8">
    <location>
        <begin position="401"/>
        <end position="415"/>
    </location>
</feature>
<dbReference type="AlphaFoldDB" id="A0A7W3QP68"/>
<feature type="transmembrane region" description="Helical" evidence="7">
    <location>
        <begin position="20"/>
        <end position="40"/>
    </location>
</feature>
<dbReference type="InterPro" id="IPR001640">
    <property type="entry name" value="Lgt"/>
</dbReference>
<feature type="transmembrane region" description="Helical" evidence="7">
    <location>
        <begin position="92"/>
        <end position="114"/>
    </location>
</feature>
<dbReference type="GO" id="GO:0005886">
    <property type="term" value="C:plasma membrane"/>
    <property type="evidence" value="ECO:0007669"/>
    <property type="project" value="UniProtKB-SubCell"/>
</dbReference>
<comment type="function">
    <text evidence="7">Catalyzes the transfer of the diacylglyceryl group from phosphatidylglycerol to the sulfhydryl group of the N-terminal cysteine of a prolipoprotein, the first step in the formation of mature lipoproteins.</text>
</comment>
<keyword evidence="3 7" id="KW-0808">Transferase</keyword>
<feature type="compositionally biased region" description="Basic and acidic residues" evidence="8">
    <location>
        <begin position="550"/>
        <end position="563"/>
    </location>
</feature>
<feature type="compositionally biased region" description="Basic and acidic residues" evidence="8">
    <location>
        <begin position="510"/>
        <end position="527"/>
    </location>
</feature>
<evidence type="ECO:0000256" key="3">
    <source>
        <dbReference type="ARBA" id="ARBA00022679"/>
    </source>
</evidence>
<comment type="pathway">
    <text evidence="7">Protein modification; lipoprotein biosynthesis (diacylglyceryl transfer).</text>
</comment>
<evidence type="ECO:0000256" key="8">
    <source>
        <dbReference type="SAM" id="MobiDB-lite"/>
    </source>
</evidence>
<feature type="transmembrane region" description="Helical" evidence="7">
    <location>
        <begin position="52"/>
        <end position="72"/>
    </location>
</feature>
<evidence type="ECO:0000313" key="10">
    <source>
        <dbReference type="Proteomes" id="UP000572680"/>
    </source>
</evidence>
<dbReference type="HAMAP" id="MF_01147">
    <property type="entry name" value="Lgt"/>
    <property type="match status" value="1"/>
</dbReference>
<feature type="transmembrane region" description="Helical" evidence="7">
    <location>
        <begin position="121"/>
        <end position="141"/>
    </location>
</feature>
<feature type="binding site" evidence="7">
    <location>
        <position position="142"/>
    </location>
    <ligand>
        <name>a 1,2-diacyl-sn-glycero-3-phospho-(1'-sn-glycerol)</name>
        <dbReference type="ChEBI" id="CHEBI:64716"/>
    </ligand>
</feature>
<dbReference type="GO" id="GO:0008961">
    <property type="term" value="F:phosphatidylglycerol-prolipoprotein diacylglyceryl transferase activity"/>
    <property type="evidence" value="ECO:0007669"/>
    <property type="project" value="UniProtKB-UniRule"/>
</dbReference>
<keyword evidence="2 7" id="KW-1003">Cell membrane</keyword>
<dbReference type="Proteomes" id="UP000572680">
    <property type="component" value="Unassembled WGS sequence"/>
</dbReference>
<comment type="subcellular location">
    <subcellularLocation>
        <location evidence="7">Cell membrane</location>
        <topology evidence="7">Multi-pass membrane protein</topology>
    </subcellularLocation>
</comment>
<accession>A0A7W3QP68</accession>
<evidence type="ECO:0000256" key="4">
    <source>
        <dbReference type="ARBA" id="ARBA00022692"/>
    </source>
</evidence>
<gene>
    <name evidence="7" type="primary">lgt</name>
    <name evidence="9" type="ORF">HNR61_005471</name>
</gene>
<protein>
    <recommendedName>
        <fullName evidence="7">Phosphatidylglycerol--prolipoprotein diacylglyceryl transferase</fullName>
        <ecNumber evidence="7">2.5.1.145</ecNumber>
    </recommendedName>
</protein>
<dbReference type="UniPathway" id="UPA00664"/>
<keyword evidence="6 7" id="KW-0472">Membrane</keyword>
<dbReference type="NCBIfam" id="TIGR00544">
    <property type="entry name" value="lgt"/>
    <property type="match status" value="1"/>
</dbReference>
<evidence type="ECO:0000256" key="6">
    <source>
        <dbReference type="ARBA" id="ARBA00023136"/>
    </source>
</evidence>
<feature type="compositionally biased region" description="Low complexity" evidence="8">
    <location>
        <begin position="289"/>
        <end position="302"/>
    </location>
</feature>
<dbReference type="RefSeq" id="WP_220509809.1">
    <property type="nucleotide sequence ID" value="NZ_BAAALP010000134.1"/>
</dbReference>
<evidence type="ECO:0000256" key="2">
    <source>
        <dbReference type="ARBA" id="ARBA00022475"/>
    </source>
</evidence>
<reference evidence="9 10" key="1">
    <citation type="submission" date="2020-08" db="EMBL/GenBank/DDBJ databases">
        <title>Genomic Encyclopedia of Type Strains, Phase IV (KMG-IV): sequencing the most valuable type-strain genomes for metagenomic binning, comparative biology and taxonomic classification.</title>
        <authorList>
            <person name="Goeker M."/>
        </authorList>
    </citation>
    <scope>NUCLEOTIDE SEQUENCE [LARGE SCALE GENOMIC DNA]</scope>
    <source>
        <strain evidence="9 10">DSM 44197</strain>
    </source>
</reference>
<organism evidence="9 10">
    <name type="scientific">Actinomadura namibiensis</name>
    <dbReference type="NCBI Taxonomy" id="182080"/>
    <lineage>
        <taxon>Bacteria</taxon>
        <taxon>Bacillati</taxon>
        <taxon>Actinomycetota</taxon>
        <taxon>Actinomycetes</taxon>
        <taxon>Streptosporangiales</taxon>
        <taxon>Thermomonosporaceae</taxon>
        <taxon>Actinomadura</taxon>
    </lineage>
</organism>
<comment type="similarity">
    <text evidence="1 7">Belongs to the Lgt family.</text>
</comment>
<evidence type="ECO:0000256" key="5">
    <source>
        <dbReference type="ARBA" id="ARBA00022989"/>
    </source>
</evidence>
<dbReference type="PANTHER" id="PTHR30589">
    <property type="entry name" value="PROLIPOPROTEIN DIACYLGLYCERYL TRANSFERASE"/>
    <property type="match status" value="1"/>
</dbReference>
<keyword evidence="10" id="KW-1185">Reference proteome</keyword>
<feature type="transmembrane region" description="Helical" evidence="7">
    <location>
        <begin position="244"/>
        <end position="262"/>
    </location>
</feature>
<feature type="region of interest" description="Disordered" evidence="8">
    <location>
        <begin position="278"/>
        <end position="563"/>
    </location>
</feature>
<name>A0A7W3QP68_ACTNM</name>
<comment type="caution">
    <text evidence="9">The sequence shown here is derived from an EMBL/GenBank/DDBJ whole genome shotgun (WGS) entry which is preliminary data.</text>
</comment>
<feature type="compositionally biased region" description="Acidic residues" evidence="8">
    <location>
        <begin position="420"/>
        <end position="430"/>
    </location>
</feature>
<dbReference type="PANTHER" id="PTHR30589:SF0">
    <property type="entry name" value="PHOSPHATIDYLGLYCEROL--PROLIPOPROTEIN DIACYLGLYCERYL TRANSFERASE"/>
    <property type="match status" value="1"/>
</dbReference>
<evidence type="ECO:0000256" key="1">
    <source>
        <dbReference type="ARBA" id="ARBA00007150"/>
    </source>
</evidence>
<dbReference type="EC" id="2.5.1.145" evidence="7"/>
<keyword evidence="4 7" id="KW-0812">Transmembrane</keyword>
<keyword evidence="9" id="KW-0449">Lipoprotein</keyword>
<comment type="catalytic activity">
    <reaction evidence="7">
        <text>L-cysteinyl-[prolipoprotein] + a 1,2-diacyl-sn-glycero-3-phospho-(1'-sn-glycerol) = an S-1,2-diacyl-sn-glyceryl-L-cysteinyl-[prolipoprotein] + sn-glycerol 1-phosphate + H(+)</text>
        <dbReference type="Rhea" id="RHEA:56712"/>
        <dbReference type="Rhea" id="RHEA-COMP:14679"/>
        <dbReference type="Rhea" id="RHEA-COMP:14680"/>
        <dbReference type="ChEBI" id="CHEBI:15378"/>
        <dbReference type="ChEBI" id="CHEBI:29950"/>
        <dbReference type="ChEBI" id="CHEBI:57685"/>
        <dbReference type="ChEBI" id="CHEBI:64716"/>
        <dbReference type="ChEBI" id="CHEBI:140658"/>
        <dbReference type="EC" id="2.5.1.145"/>
    </reaction>
</comment>
<sequence>MQPLASIPSPSQGVWHLGPIPLRAYAIMIILGIVVAVWLGERRWAAKGGTPGMIIDIAIWAVPFGLIGGRLYHVATDWQRYFGEGQDPIRALKIWEGGLGIWGAVLLGAVGAWIGCRRHGVSLAALGDAIAPGIALAQAIGRWGNYWNQELYGRPLNAPWALEIDRAHRPSDPKYLDIATYHPTFLYESLWCVGVALLVLWADRRFKLTHGRAFALYVAAYTVGRFWIEWLRIDDAHHFLGMRLNDWTALVVFVGAVAYLFWARNRTGEETVVAPAAAHAVDAAEKPATDPTPDTEQQDTPAPGTPTSAPDNADSDPAEPPTEPKSAPTDTEDQPEPTHEAFTTKPTVVQAEPAADETFTAEPTVDQAEPVSDQAELIGEQAEPAAGEADPVAEQVEPVDEAFTTEPEATQAEPTMDQADPIDEQPEPATDETAPVAEQIEPAHEAFTVEPEATQAEPTVVQAEPVDEQAEPVVEQVEPATSEVDPVAEQAEPAHEASTAEPETGQAESETGRSEAAEQGESAREDASEMSVNGADRAVDEPGDASGGEGPDKVDAGPAKDAK</sequence>
<evidence type="ECO:0000313" key="9">
    <source>
        <dbReference type="EMBL" id="MBA8953818.1"/>
    </source>
</evidence>